<dbReference type="STRING" id="1194090.SAMN05443144_13230"/>
<evidence type="ECO:0000313" key="1">
    <source>
        <dbReference type="EMBL" id="SHG52854.1"/>
    </source>
</evidence>
<dbReference type="RefSeq" id="WP_073068243.1">
    <property type="nucleotide sequence ID" value="NZ_FQUS01000032.1"/>
</dbReference>
<keyword evidence="2" id="KW-1185">Reference proteome</keyword>
<organism evidence="1 2">
    <name type="scientific">Fodinibius roseus</name>
    <dbReference type="NCBI Taxonomy" id="1194090"/>
    <lineage>
        <taxon>Bacteria</taxon>
        <taxon>Pseudomonadati</taxon>
        <taxon>Balneolota</taxon>
        <taxon>Balneolia</taxon>
        <taxon>Balneolales</taxon>
        <taxon>Balneolaceae</taxon>
        <taxon>Fodinibius</taxon>
    </lineage>
</organism>
<dbReference type="Proteomes" id="UP000184041">
    <property type="component" value="Unassembled WGS sequence"/>
</dbReference>
<gene>
    <name evidence="1" type="ORF">SAMN05443144_13230</name>
</gene>
<proteinExistence type="predicted"/>
<sequence length="119" mass="14179">MQKKLNEQIDVIALHNSTSNKPKNPAGWDHKRLRPLRILRASGSRLKVKEVLRAYPQRKGQNVMIHFNIQSTDGRYFHLVYETQKMIWMLLYEFEESLFFDELDMEVEINWKPGSGFQK</sequence>
<name>A0A1M5KIZ4_9BACT</name>
<protein>
    <submittedName>
        <fullName evidence="1">Uncharacterized protein</fullName>
    </submittedName>
</protein>
<reference evidence="1 2" key="1">
    <citation type="submission" date="2016-11" db="EMBL/GenBank/DDBJ databases">
        <authorList>
            <person name="Jaros S."/>
            <person name="Januszkiewicz K."/>
            <person name="Wedrychowicz H."/>
        </authorList>
    </citation>
    <scope>NUCLEOTIDE SEQUENCE [LARGE SCALE GENOMIC DNA]</scope>
    <source>
        <strain evidence="1 2">DSM 21986</strain>
    </source>
</reference>
<evidence type="ECO:0000313" key="2">
    <source>
        <dbReference type="Proteomes" id="UP000184041"/>
    </source>
</evidence>
<dbReference type="AlphaFoldDB" id="A0A1M5KIZ4"/>
<dbReference type="OrthoDB" id="1524541at2"/>
<accession>A0A1M5KIZ4</accession>
<dbReference type="EMBL" id="FQUS01000032">
    <property type="protein sequence ID" value="SHG52854.1"/>
    <property type="molecule type" value="Genomic_DNA"/>
</dbReference>